<name>A0A084H2Y3_METID</name>
<evidence type="ECO:0000313" key="1">
    <source>
        <dbReference type="EMBL" id="KEZ53945.1"/>
    </source>
</evidence>
<evidence type="ECO:0000313" key="2">
    <source>
        <dbReference type="Proteomes" id="UP000028549"/>
    </source>
</evidence>
<dbReference type="InterPro" id="IPR023214">
    <property type="entry name" value="HAD_sf"/>
</dbReference>
<gene>
    <name evidence="1" type="ORF">GS18_0203155</name>
</gene>
<dbReference type="InterPro" id="IPR000150">
    <property type="entry name" value="Cof"/>
</dbReference>
<evidence type="ECO:0008006" key="3">
    <source>
        <dbReference type="Google" id="ProtNLM"/>
    </source>
</evidence>
<sequence length="265" mass="29565">MIKLFVSDLDGTLLDHQKEVSDKDIEALKHLKKSGVDICLASGRMDVEIGEILTKIGEKYHRISQNGAFINTDSDESLHALTFESVIAQEVFDVVRAEDFLTIVADYSTNYTERRNEAVTSIESRMFAPITENEQLAEGIGRDIKASKISILGEYESLLPLQKKLRERYPDTIETYISDSQCLDIMPKHISKGNALQMLIQHLDIAPSEIACIGDSFNDIPMFRLTPFSFAMENALPEVKKEAAYTAASVGDAILKVMEINDNNG</sequence>
<dbReference type="STRING" id="246786.GS18_0203155"/>
<dbReference type="InterPro" id="IPR036412">
    <property type="entry name" value="HAD-like_sf"/>
</dbReference>
<comment type="caution">
    <text evidence="1">The sequence shown here is derived from an EMBL/GenBank/DDBJ whole genome shotgun (WGS) entry which is preliminary data.</text>
</comment>
<accession>A0A084H2Y3</accession>
<dbReference type="CDD" id="cd07516">
    <property type="entry name" value="HAD_Pase"/>
    <property type="match status" value="1"/>
</dbReference>
<dbReference type="GO" id="GO:0005829">
    <property type="term" value="C:cytosol"/>
    <property type="evidence" value="ECO:0007669"/>
    <property type="project" value="TreeGrafter"/>
</dbReference>
<dbReference type="EMBL" id="JNVC02000001">
    <property type="protein sequence ID" value="KEZ53945.1"/>
    <property type="molecule type" value="Genomic_DNA"/>
</dbReference>
<proteinExistence type="predicted"/>
<dbReference type="NCBIfam" id="TIGR00099">
    <property type="entry name" value="Cof-subfamily"/>
    <property type="match status" value="1"/>
</dbReference>
<reference evidence="1 2" key="1">
    <citation type="journal article" date="2005" name="Int. J. Syst. Evol. Microbiol.">
        <title>Bacillus cibi sp. nov., isolated from jeotgal, a traditional Korean fermented seafood.</title>
        <authorList>
            <person name="Yoon J.H."/>
            <person name="Lee C.H."/>
            <person name="Oh T.K."/>
        </authorList>
    </citation>
    <scope>NUCLEOTIDE SEQUENCE [LARGE SCALE GENOMIC DNA]</scope>
    <source>
        <strain evidence="1 2">DSM 16189</strain>
    </source>
</reference>
<protein>
    <recommendedName>
        <fullName evidence="3">HAD family hydrolase</fullName>
    </recommendedName>
</protein>
<dbReference type="GO" id="GO:0000287">
    <property type="term" value="F:magnesium ion binding"/>
    <property type="evidence" value="ECO:0007669"/>
    <property type="project" value="TreeGrafter"/>
</dbReference>
<keyword evidence="2" id="KW-1185">Reference proteome</keyword>
<dbReference type="SUPFAM" id="SSF56784">
    <property type="entry name" value="HAD-like"/>
    <property type="match status" value="1"/>
</dbReference>
<dbReference type="OrthoDB" id="9806027at2"/>
<dbReference type="AlphaFoldDB" id="A0A084H2Y3"/>
<dbReference type="Gene3D" id="3.40.50.1000">
    <property type="entry name" value="HAD superfamily/HAD-like"/>
    <property type="match status" value="1"/>
</dbReference>
<dbReference type="Pfam" id="PF08282">
    <property type="entry name" value="Hydrolase_3"/>
    <property type="match status" value="1"/>
</dbReference>
<dbReference type="SFLD" id="SFLDS00003">
    <property type="entry name" value="Haloacid_Dehalogenase"/>
    <property type="match status" value="1"/>
</dbReference>
<dbReference type="RefSeq" id="WP_029281645.1">
    <property type="nucleotide sequence ID" value="NZ_CP176757.1"/>
</dbReference>
<dbReference type="PANTHER" id="PTHR10000">
    <property type="entry name" value="PHOSPHOSERINE PHOSPHATASE"/>
    <property type="match status" value="1"/>
</dbReference>
<dbReference type="GO" id="GO:0016791">
    <property type="term" value="F:phosphatase activity"/>
    <property type="evidence" value="ECO:0007669"/>
    <property type="project" value="TreeGrafter"/>
</dbReference>
<dbReference type="SFLD" id="SFLDG01140">
    <property type="entry name" value="C2.B:_Phosphomannomutase_and_P"/>
    <property type="match status" value="1"/>
</dbReference>
<dbReference type="Proteomes" id="UP000028549">
    <property type="component" value="Unassembled WGS sequence"/>
</dbReference>
<dbReference type="Gene3D" id="3.30.1240.10">
    <property type="match status" value="1"/>
</dbReference>
<organism evidence="1 2">
    <name type="scientific">Metabacillus indicus</name>
    <name type="common">Bacillus indicus</name>
    <dbReference type="NCBI Taxonomy" id="246786"/>
    <lineage>
        <taxon>Bacteria</taxon>
        <taxon>Bacillati</taxon>
        <taxon>Bacillota</taxon>
        <taxon>Bacilli</taxon>
        <taxon>Bacillales</taxon>
        <taxon>Bacillaceae</taxon>
        <taxon>Metabacillus</taxon>
    </lineage>
</organism>
<dbReference type="NCBIfam" id="TIGR01484">
    <property type="entry name" value="HAD-SF-IIB"/>
    <property type="match status" value="1"/>
</dbReference>
<dbReference type="InterPro" id="IPR006379">
    <property type="entry name" value="HAD-SF_hydro_IIB"/>
</dbReference>
<dbReference type="PANTHER" id="PTHR10000:SF8">
    <property type="entry name" value="HAD SUPERFAMILY HYDROLASE-LIKE, TYPE 3"/>
    <property type="match status" value="1"/>
</dbReference>